<evidence type="ECO:0000256" key="4">
    <source>
        <dbReference type="ARBA" id="ARBA00009799"/>
    </source>
</evidence>
<keyword evidence="13 19" id="KW-0665">Pyrimidine biosynthesis</keyword>
<dbReference type="NCBIfam" id="NF009455">
    <property type="entry name" value="PRK12815.1"/>
    <property type="match status" value="1"/>
</dbReference>
<dbReference type="InterPro" id="IPR033937">
    <property type="entry name" value="MGS_CPS_CarB"/>
</dbReference>
<feature type="region of interest" description="Carboxyphosphate synthetic domain" evidence="19">
    <location>
        <begin position="1"/>
        <end position="402"/>
    </location>
</feature>
<dbReference type="PANTHER" id="PTHR11405:SF53">
    <property type="entry name" value="CARBAMOYL-PHOSPHATE SYNTHASE [AMMONIA], MITOCHONDRIAL"/>
    <property type="match status" value="1"/>
</dbReference>
<feature type="binding site" evidence="19">
    <location>
        <position position="852"/>
    </location>
    <ligand>
        <name>Mg(2+)</name>
        <dbReference type="ChEBI" id="CHEBI:18420"/>
        <label>4</label>
    </ligand>
</feature>
<comment type="caution">
    <text evidence="19">Lacks conserved residue(s) required for the propagation of feature annotation.</text>
</comment>
<dbReference type="GO" id="GO:0046872">
    <property type="term" value="F:metal ion binding"/>
    <property type="evidence" value="ECO:0007669"/>
    <property type="project" value="UniProtKB-KW"/>
</dbReference>
<feature type="binding site" evidence="19">
    <location>
        <position position="766"/>
    </location>
    <ligand>
        <name>ATP</name>
        <dbReference type="ChEBI" id="CHEBI:30616"/>
        <label>2</label>
    </ligand>
</feature>
<feature type="binding site" evidence="19">
    <location>
        <position position="720"/>
    </location>
    <ligand>
        <name>ATP</name>
        <dbReference type="ChEBI" id="CHEBI:30616"/>
        <label>2</label>
    </ligand>
</feature>
<feature type="binding site" evidence="19">
    <location>
        <position position="299"/>
    </location>
    <ligand>
        <name>ATP</name>
        <dbReference type="ChEBI" id="CHEBI:30616"/>
        <label>1</label>
    </ligand>
</feature>
<feature type="binding site" evidence="19">
    <location>
        <position position="242"/>
    </location>
    <ligand>
        <name>ATP</name>
        <dbReference type="ChEBI" id="CHEBI:30616"/>
        <label>1</label>
    </ligand>
</feature>
<dbReference type="InterPro" id="IPR036914">
    <property type="entry name" value="MGS-like_dom_sf"/>
</dbReference>
<evidence type="ECO:0000256" key="13">
    <source>
        <dbReference type="ARBA" id="ARBA00022975"/>
    </source>
</evidence>
<accession>A0A517QG37</accession>
<dbReference type="SUPFAM" id="SSF52440">
    <property type="entry name" value="PreATP-grasp domain"/>
    <property type="match status" value="2"/>
</dbReference>
<evidence type="ECO:0000256" key="6">
    <source>
        <dbReference type="ARBA" id="ARBA00022598"/>
    </source>
</evidence>
<keyword evidence="8" id="KW-0479">Metal-binding</keyword>
<dbReference type="Pfam" id="PF25596">
    <property type="entry name" value="CPSase_L_D1"/>
    <property type="match status" value="2"/>
</dbReference>
<dbReference type="EC" id="6.3.4.16" evidence="19"/>
<keyword evidence="10 19" id="KW-0547">Nucleotide-binding</keyword>
<dbReference type="GO" id="GO:0005737">
    <property type="term" value="C:cytoplasm"/>
    <property type="evidence" value="ECO:0007669"/>
    <property type="project" value="TreeGrafter"/>
</dbReference>
<feature type="binding site" evidence="19">
    <location>
        <position position="834"/>
    </location>
    <ligand>
        <name>ATP</name>
        <dbReference type="ChEBI" id="CHEBI:30616"/>
        <label>2</label>
    </ligand>
</feature>
<evidence type="ECO:0000256" key="16">
    <source>
        <dbReference type="ARBA" id="ARBA00048816"/>
    </source>
</evidence>
<dbReference type="AlphaFoldDB" id="A0A517QG37"/>
<feature type="binding site" evidence="19">
    <location>
        <position position="850"/>
    </location>
    <ligand>
        <name>Mn(2+)</name>
        <dbReference type="ChEBI" id="CHEBI:29035"/>
        <label>4</label>
    </ligand>
</feature>
<evidence type="ECO:0000313" key="21">
    <source>
        <dbReference type="Proteomes" id="UP000315647"/>
    </source>
</evidence>
<dbReference type="HAMAP" id="MF_01210_B">
    <property type="entry name" value="CPSase_L_chain_B"/>
    <property type="match status" value="1"/>
</dbReference>
<dbReference type="NCBIfam" id="NF003671">
    <property type="entry name" value="PRK05294.1"/>
    <property type="match status" value="1"/>
</dbReference>
<feature type="binding site" evidence="19">
    <location>
        <position position="834"/>
    </location>
    <ligand>
        <name>Mg(2+)</name>
        <dbReference type="ChEBI" id="CHEBI:18420"/>
        <label>3</label>
    </ligand>
</feature>
<feature type="binding site" evidence="19">
    <location>
        <position position="850"/>
    </location>
    <ligand>
        <name>Mg(2+)</name>
        <dbReference type="ChEBI" id="CHEBI:18420"/>
        <label>4</label>
    </ligand>
</feature>
<feature type="binding site" evidence="19">
    <location>
        <position position="241"/>
    </location>
    <ligand>
        <name>ATP</name>
        <dbReference type="ChEBI" id="CHEBI:30616"/>
        <label>1</label>
    </ligand>
</feature>
<evidence type="ECO:0000256" key="1">
    <source>
        <dbReference type="ARBA" id="ARBA00001936"/>
    </source>
</evidence>
<feature type="binding site" evidence="19">
    <location>
        <position position="210"/>
    </location>
    <ligand>
        <name>ATP</name>
        <dbReference type="ChEBI" id="CHEBI:30616"/>
        <label>1</label>
    </ligand>
</feature>
<dbReference type="SMART" id="SM00851">
    <property type="entry name" value="MGS"/>
    <property type="match status" value="1"/>
</dbReference>
<keyword evidence="6 19" id="KW-0436">Ligase</keyword>
<dbReference type="FunFam" id="3.30.1490.20:FF:000001">
    <property type="entry name" value="Carbamoyl-phosphate synthase large chain"/>
    <property type="match status" value="1"/>
</dbReference>
<keyword evidence="9 19" id="KW-0677">Repeat</keyword>
<dbReference type="HAMAP" id="MF_01210_A">
    <property type="entry name" value="CPSase_L_chain_A"/>
    <property type="match status" value="1"/>
</dbReference>
<name>A0A517QG37_9PLAN</name>
<comment type="subunit">
    <text evidence="18 19">Composed of two chains; the small (or glutamine) chain promotes the hydrolysis of glutamine to ammonia, which is used by the large (or ammonia) chain to synthesize carbamoyl phosphate. Tetramer of heterodimers (alpha,beta)4.</text>
</comment>
<dbReference type="SUPFAM" id="SSF56059">
    <property type="entry name" value="Glutathione synthetase ATP-binding domain-like"/>
    <property type="match status" value="2"/>
</dbReference>
<dbReference type="PROSITE" id="PS00867">
    <property type="entry name" value="CPSASE_2"/>
    <property type="match status" value="2"/>
</dbReference>
<comment type="pathway">
    <text evidence="2 19">Pyrimidine metabolism; UMP biosynthesis via de novo pathway; (S)-dihydroorotate from bicarbonate: step 1/3.</text>
</comment>
<evidence type="ECO:0000256" key="8">
    <source>
        <dbReference type="ARBA" id="ARBA00022723"/>
    </source>
</evidence>
<dbReference type="GO" id="GO:0006541">
    <property type="term" value="P:glutamine metabolic process"/>
    <property type="evidence" value="ECO:0007669"/>
    <property type="project" value="TreeGrafter"/>
</dbReference>
<dbReference type="InterPro" id="IPR005480">
    <property type="entry name" value="CPSase_lsu_oligo"/>
</dbReference>
<protein>
    <recommendedName>
        <fullName evidence="19">Carbamoyl phosphate synthase large chain</fullName>
        <ecNumber evidence="19">6.3.4.16</ecNumber>
        <ecNumber evidence="19">6.3.5.5</ecNumber>
    </recommendedName>
    <alternativeName>
        <fullName evidence="19">Carbamoyl phosphate synthetase ammonia chain</fullName>
    </alternativeName>
</protein>
<feature type="binding site" evidence="19">
    <location>
        <position position="243"/>
    </location>
    <ligand>
        <name>ATP</name>
        <dbReference type="ChEBI" id="CHEBI:30616"/>
        <label>1</label>
    </ligand>
</feature>
<evidence type="ECO:0000313" key="20">
    <source>
        <dbReference type="EMBL" id="QDT30593.1"/>
    </source>
</evidence>
<feature type="binding site" evidence="19">
    <location>
        <position position="129"/>
    </location>
    <ligand>
        <name>ATP</name>
        <dbReference type="ChEBI" id="CHEBI:30616"/>
        <label>1</label>
    </ligand>
</feature>
<feature type="binding site" evidence="19">
    <location>
        <position position="299"/>
    </location>
    <ligand>
        <name>Mg(2+)</name>
        <dbReference type="ChEBI" id="CHEBI:18420"/>
        <label>1</label>
    </ligand>
</feature>
<comment type="cofactor">
    <cofactor evidence="19">
        <name>Mg(2+)</name>
        <dbReference type="ChEBI" id="CHEBI:18420"/>
    </cofactor>
    <cofactor evidence="19">
        <name>Mn(2+)</name>
        <dbReference type="ChEBI" id="CHEBI:29035"/>
    </cofactor>
    <text evidence="19">Binds 4 Mg(2+) or Mn(2+) ions per subunit.</text>
</comment>
<evidence type="ECO:0000256" key="5">
    <source>
        <dbReference type="ARBA" id="ARBA00022571"/>
    </source>
</evidence>
<feature type="binding site" evidence="19">
    <location>
        <position position="175"/>
    </location>
    <ligand>
        <name>ATP</name>
        <dbReference type="ChEBI" id="CHEBI:30616"/>
        <label>1</label>
    </ligand>
</feature>
<evidence type="ECO:0000256" key="2">
    <source>
        <dbReference type="ARBA" id="ARBA00004812"/>
    </source>
</evidence>
<feature type="binding site" evidence="19">
    <location>
        <position position="301"/>
    </location>
    <ligand>
        <name>Mg(2+)</name>
        <dbReference type="ChEBI" id="CHEBI:18420"/>
        <label>2</label>
    </ligand>
</feature>
<keyword evidence="5 19" id="KW-0055">Arginine biosynthesis</keyword>
<dbReference type="CDD" id="cd01424">
    <property type="entry name" value="MGS_CPS_II"/>
    <property type="match status" value="1"/>
</dbReference>
<feature type="binding site" evidence="19">
    <location>
        <position position="285"/>
    </location>
    <ligand>
        <name>Mn(2+)</name>
        <dbReference type="ChEBI" id="CHEBI:29035"/>
        <label>1</label>
    </ligand>
</feature>
<feature type="binding site" evidence="19">
    <location>
        <position position="793"/>
    </location>
    <ligand>
        <name>ATP</name>
        <dbReference type="ChEBI" id="CHEBI:30616"/>
        <label>2</label>
    </ligand>
</feature>
<evidence type="ECO:0000256" key="14">
    <source>
        <dbReference type="ARBA" id="ARBA00023211"/>
    </source>
</evidence>
<evidence type="ECO:0000256" key="17">
    <source>
        <dbReference type="ARBA" id="ARBA00057223"/>
    </source>
</evidence>
<proteinExistence type="inferred from homology"/>
<dbReference type="Pfam" id="PF02786">
    <property type="entry name" value="CPSase_L_D2"/>
    <property type="match status" value="2"/>
</dbReference>
<feature type="binding site" evidence="19">
    <location>
        <position position="850"/>
    </location>
    <ligand>
        <name>Mg(2+)</name>
        <dbReference type="ChEBI" id="CHEBI:18420"/>
        <label>3</label>
    </ligand>
</feature>
<dbReference type="FunFam" id="3.40.50.20:FF:000003">
    <property type="entry name" value="Carbamoyl-phosphate synthase large chain"/>
    <property type="match status" value="1"/>
</dbReference>
<feature type="binding site" evidence="19">
    <location>
        <position position="215"/>
    </location>
    <ligand>
        <name>ATP</name>
        <dbReference type="ChEBI" id="CHEBI:30616"/>
        <label>1</label>
    </ligand>
</feature>
<dbReference type="RefSeq" id="WP_145115662.1">
    <property type="nucleotide sequence ID" value="NZ_CP036277.1"/>
</dbReference>
<dbReference type="PROSITE" id="PS51855">
    <property type="entry name" value="MGS"/>
    <property type="match status" value="1"/>
</dbReference>
<dbReference type="Gene3D" id="3.40.50.1380">
    <property type="entry name" value="Methylglyoxal synthase-like domain"/>
    <property type="match status" value="1"/>
</dbReference>
<comment type="catalytic activity">
    <reaction evidence="15 19">
        <text>hydrogencarbonate + NH4(+) + 2 ATP = carbamoyl phosphate + 2 ADP + phosphate + 2 H(+)</text>
        <dbReference type="Rhea" id="RHEA:18029"/>
        <dbReference type="ChEBI" id="CHEBI:15378"/>
        <dbReference type="ChEBI" id="CHEBI:17544"/>
        <dbReference type="ChEBI" id="CHEBI:28938"/>
        <dbReference type="ChEBI" id="CHEBI:30616"/>
        <dbReference type="ChEBI" id="CHEBI:43474"/>
        <dbReference type="ChEBI" id="CHEBI:58228"/>
        <dbReference type="ChEBI" id="CHEBI:456216"/>
        <dbReference type="EC" id="6.3.4.16"/>
    </reaction>
</comment>
<dbReference type="InterPro" id="IPR036897">
    <property type="entry name" value="CarbamoylP_synth_lsu_oligo_sf"/>
</dbReference>
<feature type="binding site" evidence="19">
    <location>
        <position position="285"/>
    </location>
    <ligand>
        <name>Mg(2+)</name>
        <dbReference type="ChEBI" id="CHEBI:18420"/>
        <label>1</label>
    </ligand>
</feature>
<evidence type="ECO:0000256" key="19">
    <source>
        <dbReference type="HAMAP-Rule" id="MF_01210"/>
    </source>
</evidence>
<dbReference type="InterPro" id="IPR011607">
    <property type="entry name" value="MGS-like_dom"/>
</dbReference>
<dbReference type="Pfam" id="PF02787">
    <property type="entry name" value="CPSase_L_D3"/>
    <property type="match status" value="1"/>
</dbReference>
<dbReference type="GO" id="GO:0005524">
    <property type="term" value="F:ATP binding"/>
    <property type="evidence" value="ECO:0007669"/>
    <property type="project" value="UniProtKB-UniRule"/>
</dbReference>
<comment type="pathway">
    <text evidence="3 19">Amino-acid biosynthesis; L-arginine biosynthesis; carbamoyl phosphate from bicarbonate: step 1/1.</text>
</comment>
<dbReference type="FunFam" id="3.30.470.20:FF:000007">
    <property type="entry name" value="Carbamoyl-phosphate synthase large chain"/>
    <property type="match status" value="1"/>
</dbReference>
<feature type="binding site" evidence="19">
    <location>
        <position position="299"/>
    </location>
    <ligand>
        <name>Mn(2+)</name>
        <dbReference type="ChEBI" id="CHEBI:29035"/>
        <label>1</label>
    </ligand>
</feature>
<evidence type="ECO:0000256" key="15">
    <source>
        <dbReference type="ARBA" id="ARBA00047359"/>
    </source>
</evidence>
<dbReference type="SUPFAM" id="SSF52335">
    <property type="entry name" value="Methylglyoxal synthase-like"/>
    <property type="match status" value="1"/>
</dbReference>
<dbReference type="InterPro" id="IPR058047">
    <property type="entry name" value="CPSase_preATP-grasp"/>
</dbReference>
<dbReference type="EMBL" id="CP037421">
    <property type="protein sequence ID" value="QDT30593.1"/>
    <property type="molecule type" value="Genomic_DNA"/>
</dbReference>
<dbReference type="UniPathway" id="UPA00070">
    <property type="reaction ID" value="UER00115"/>
</dbReference>
<feature type="binding site" evidence="19">
    <location>
        <position position="208"/>
    </location>
    <ligand>
        <name>ATP</name>
        <dbReference type="ChEBI" id="CHEBI:30616"/>
        <label>1</label>
    </ligand>
</feature>
<evidence type="ECO:0000256" key="7">
    <source>
        <dbReference type="ARBA" id="ARBA00022605"/>
    </source>
</evidence>
<evidence type="ECO:0000256" key="18">
    <source>
        <dbReference type="ARBA" id="ARBA00062056"/>
    </source>
</evidence>
<reference evidence="20 21" key="1">
    <citation type="submission" date="2019-03" db="EMBL/GenBank/DDBJ databases">
        <title>Deep-cultivation of Planctomycetes and their phenomic and genomic characterization uncovers novel biology.</title>
        <authorList>
            <person name="Wiegand S."/>
            <person name="Jogler M."/>
            <person name="Boedeker C."/>
            <person name="Pinto D."/>
            <person name="Vollmers J."/>
            <person name="Rivas-Marin E."/>
            <person name="Kohn T."/>
            <person name="Peeters S.H."/>
            <person name="Heuer A."/>
            <person name="Rast P."/>
            <person name="Oberbeckmann S."/>
            <person name="Bunk B."/>
            <person name="Jeske O."/>
            <person name="Meyerdierks A."/>
            <person name="Storesund J.E."/>
            <person name="Kallscheuer N."/>
            <person name="Luecker S."/>
            <person name="Lage O.M."/>
            <person name="Pohl T."/>
            <person name="Merkel B.J."/>
            <person name="Hornburger P."/>
            <person name="Mueller R.-W."/>
            <person name="Bruemmer F."/>
            <person name="Labrenz M."/>
            <person name="Spormann A.M."/>
            <person name="Op den Camp H."/>
            <person name="Overmann J."/>
            <person name="Amann R."/>
            <person name="Jetten M.S.M."/>
            <person name="Mascher T."/>
            <person name="Medema M.H."/>
            <person name="Devos D.P."/>
            <person name="Kaster A.-K."/>
            <person name="Ovreas L."/>
            <person name="Rohde M."/>
            <person name="Galperin M.Y."/>
            <person name="Jogler C."/>
        </authorList>
    </citation>
    <scope>NUCLEOTIDE SEQUENCE [LARGE SCALE GENOMIC DNA]</scope>
    <source>
        <strain evidence="20 21">Enr10</strain>
    </source>
</reference>
<comment type="cofactor">
    <cofactor evidence="1">
        <name>Mn(2+)</name>
        <dbReference type="ChEBI" id="CHEBI:29035"/>
    </cofactor>
</comment>
<dbReference type="GO" id="GO:0004087">
    <property type="term" value="F:carbamoyl-phosphate synthase (ammonia) activity"/>
    <property type="evidence" value="ECO:0007669"/>
    <property type="project" value="UniProtKB-EC"/>
</dbReference>
<feature type="binding site" evidence="19">
    <location>
        <position position="299"/>
    </location>
    <ligand>
        <name>Mn(2+)</name>
        <dbReference type="ChEBI" id="CHEBI:29035"/>
        <label>2</label>
    </ligand>
</feature>
<feature type="binding site" evidence="19">
    <location>
        <position position="834"/>
    </location>
    <ligand>
        <name>Mn(2+)</name>
        <dbReference type="ChEBI" id="CHEBI:29035"/>
        <label>3</label>
    </ligand>
</feature>
<dbReference type="InterPro" id="IPR006275">
    <property type="entry name" value="CPSase_lsu"/>
</dbReference>
<organism evidence="20 21">
    <name type="scientific">Gimesia panareensis</name>
    <dbReference type="NCBI Taxonomy" id="2527978"/>
    <lineage>
        <taxon>Bacteria</taxon>
        <taxon>Pseudomonadati</taxon>
        <taxon>Planctomycetota</taxon>
        <taxon>Planctomycetia</taxon>
        <taxon>Planctomycetales</taxon>
        <taxon>Planctomycetaceae</taxon>
        <taxon>Gimesia</taxon>
    </lineage>
</organism>
<feature type="binding site" evidence="19">
    <location>
        <position position="301"/>
    </location>
    <ligand>
        <name>Mn(2+)</name>
        <dbReference type="ChEBI" id="CHEBI:29035"/>
        <label>2</label>
    </ligand>
</feature>
<accession>A0A518AG08</accession>
<feature type="binding site" evidence="19">
    <location>
        <position position="169"/>
    </location>
    <ligand>
        <name>ATP</name>
        <dbReference type="ChEBI" id="CHEBI:30616"/>
        <label>1</label>
    </ligand>
</feature>
<feature type="binding site" evidence="19">
    <location>
        <position position="792"/>
    </location>
    <ligand>
        <name>ATP</name>
        <dbReference type="ChEBI" id="CHEBI:30616"/>
        <label>2</label>
    </ligand>
</feature>
<dbReference type="Gene3D" id="1.10.1030.10">
    <property type="entry name" value="Carbamoyl-phosphate synthetase, large subunit oligomerisation domain"/>
    <property type="match status" value="1"/>
</dbReference>
<dbReference type="PRINTS" id="PR00098">
    <property type="entry name" value="CPSASE"/>
</dbReference>
<feature type="binding site" evidence="19">
    <location>
        <position position="299"/>
    </location>
    <ligand>
        <name>Mg(2+)</name>
        <dbReference type="ChEBI" id="CHEBI:18420"/>
        <label>2</label>
    </ligand>
</feature>
<dbReference type="Gene3D" id="3.30.470.20">
    <property type="entry name" value="ATP-grasp fold, B domain"/>
    <property type="match status" value="2"/>
</dbReference>
<dbReference type="PROSITE" id="PS00866">
    <property type="entry name" value="CPSASE_1"/>
    <property type="match status" value="1"/>
</dbReference>
<dbReference type="InterPro" id="IPR005483">
    <property type="entry name" value="CPSase_dom"/>
</dbReference>
<keyword evidence="12" id="KW-0460">Magnesium</keyword>
<dbReference type="GO" id="GO:0006526">
    <property type="term" value="P:L-arginine biosynthetic process"/>
    <property type="evidence" value="ECO:0007669"/>
    <property type="project" value="UniProtKB-UniRule"/>
</dbReference>
<keyword evidence="7 19" id="KW-0028">Amino-acid biosynthesis</keyword>
<dbReference type="Proteomes" id="UP000315647">
    <property type="component" value="Chromosome"/>
</dbReference>
<keyword evidence="11 19" id="KW-0067">ATP-binding</keyword>
<dbReference type="FunFam" id="1.10.1030.10:FF:000002">
    <property type="entry name" value="Carbamoyl-phosphate synthase large chain"/>
    <property type="match status" value="1"/>
</dbReference>
<evidence type="ECO:0000256" key="11">
    <source>
        <dbReference type="ARBA" id="ARBA00022840"/>
    </source>
</evidence>
<feature type="binding site" evidence="19">
    <location>
        <position position="794"/>
    </location>
    <ligand>
        <name>ATP</name>
        <dbReference type="ChEBI" id="CHEBI:30616"/>
        <label>2</label>
    </ligand>
</feature>
<comment type="function">
    <text evidence="17 19">Large subunit of the glutamine-dependent carbamoyl phosphate synthetase (CPSase). CPSase catalyzes the formation of carbamoyl phosphate from the ammonia moiety of glutamine, carbonate, and phosphate donated by ATP, constituting the first step of 2 biosynthetic pathways, one leading to arginine and/or urea and the other to pyrimidine nucleotides. The large subunit (synthetase) binds the substrates ammonia (free or transferred from glutamine from the small subunit), hydrogencarbonate and ATP and carries out an ATP-coupled ligase reaction, activating hydrogencarbonate by forming carboxy phosphate which reacts with ammonia to form carbamoyl phosphate.</text>
</comment>
<dbReference type="SUPFAM" id="SSF48108">
    <property type="entry name" value="Carbamoyl phosphate synthetase, large subunit connection domain"/>
    <property type="match status" value="1"/>
</dbReference>
<sequence>MPRRDDIKKILIIGSGPIVIGQACEFDYSGTQACKALREDGYEVVLVNSNPATIMTDPDTAHRTYIEPITWQYIQKVIEIEKPDALLPTLGGQTGLNAAMDLARRGILDQLGVELIGAKEEVIAKAESRDQFKEAMTKIGLDCPRSAVVHNMEEANAAVKDIGLPIIIRASYTLGGTGGGVAYNREEFEEKVRSGLALSPVNEVLLEESILGWKEYEMEVMRDQADNVVIICSIENFDPMGVHTGDSITVAPAQTLTDKEYQRMRDATIACIREIGVETGGSNVQFAINPDTGRMTIIEMNPRVSRSSALASKATGFPIAKIAAKLAVGYRLDEIRNDITRETLACFEPTIDYVVTKIPRWTFEKFPDADPVLTVQMKSVGETMSIGRTFKESLQKALRGLEIGHFGLGGGNKDLWGTSKQPSKDKIQSMLSVPNDERMFYLRYAFKQGMTVEQIHELSDIDPWFLNHIRQLVEFEDKIRAASRLEDLDYAFMKQAKQHGYSDKQLAFWLDSTEMDVRQYRKGLGIEATFKQVDTCAAEFEAYTPYFYSTYEDEDETPGNPDHKRRIMILGGGPNRIGQGIEFDYCCCQASFALQELGIESIMVNSNPETVSTDYDTSDHLFFEPLTTEDVLNICDRMQPDGVIVQFGGQTPLNLARGLEAAGINIIGTSPEMIDAAEDRERFQAILEKLELHQPPNGIATDIESARNVASKISYPILVRPSYVLGGRAMEICYDEESLVRYMNEAVNASPDHPVLVDQFLEDAIEVDVDAISDGITTLVGGVMEHIEEAGVHSGDSACVLPPHSLPDSVIDEIKRATHALARELKVKGLMNIQFAVKKTDDDYIVYILEVNPRASRTSPFVSKATGLPLPKVAAKVMAGVSLLEQNVTKEPAPKHTSVKESVFPFSRFLGVDIILGPEMRSTGEVMGISQGFAMAFAKSQLAANTNLPSEGTVFISMADLYKDMIIDPARRLIELGFKIVSTSGTARVLREAGLEVSTVKKLKEGRPNLLDMMANQEVQFIFNTPSGKGSRTDEGKIRSASVSYGVTCVTTIPGCLAVVKALEALAEDATPQVRALQDWMAEI</sequence>
<comment type="similarity">
    <text evidence="4 19">Belongs to the CarB family.</text>
</comment>
<feature type="binding site" evidence="19">
    <location>
        <position position="759"/>
    </location>
    <ligand>
        <name>ATP</name>
        <dbReference type="ChEBI" id="CHEBI:30616"/>
        <label>2</label>
    </ligand>
</feature>
<dbReference type="NCBIfam" id="TIGR01369">
    <property type="entry name" value="CPSaseII_lrg"/>
    <property type="match status" value="1"/>
</dbReference>
<feature type="binding site" evidence="19">
    <location>
        <position position="850"/>
    </location>
    <ligand>
        <name>Mn(2+)</name>
        <dbReference type="ChEBI" id="CHEBI:29035"/>
        <label>3</label>
    </ligand>
</feature>
<keyword evidence="21" id="KW-1185">Reference proteome</keyword>
<keyword evidence="14" id="KW-0464">Manganese</keyword>
<dbReference type="InterPro" id="IPR016185">
    <property type="entry name" value="PreATP-grasp_dom_sf"/>
</dbReference>
<feature type="binding site" evidence="19">
    <location>
        <position position="176"/>
    </location>
    <ligand>
        <name>ATP</name>
        <dbReference type="ChEBI" id="CHEBI:30616"/>
        <label>1</label>
    </ligand>
</feature>
<feature type="region of interest" description="Allosteric domain" evidence="19">
    <location>
        <begin position="946"/>
        <end position="1084"/>
    </location>
</feature>
<evidence type="ECO:0000256" key="9">
    <source>
        <dbReference type="ARBA" id="ARBA00022737"/>
    </source>
</evidence>
<feature type="binding site" evidence="19">
    <location>
        <position position="285"/>
    </location>
    <ligand>
        <name>ATP</name>
        <dbReference type="ChEBI" id="CHEBI:30616"/>
        <label>1</label>
    </ligand>
</feature>
<dbReference type="FunFam" id="3.30.470.20:FF:000013">
    <property type="entry name" value="Carbamoyl-phosphate synthase large chain"/>
    <property type="match status" value="1"/>
</dbReference>
<dbReference type="SMART" id="SM01096">
    <property type="entry name" value="CPSase_L_D3"/>
    <property type="match status" value="1"/>
</dbReference>
<comment type="catalytic activity">
    <reaction evidence="16 19">
        <text>hydrogencarbonate + L-glutamine + 2 ATP + H2O = carbamoyl phosphate + L-glutamate + 2 ADP + phosphate + 2 H(+)</text>
        <dbReference type="Rhea" id="RHEA:18633"/>
        <dbReference type="ChEBI" id="CHEBI:15377"/>
        <dbReference type="ChEBI" id="CHEBI:15378"/>
        <dbReference type="ChEBI" id="CHEBI:17544"/>
        <dbReference type="ChEBI" id="CHEBI:29985"/>
        <dbReference type="ChEBI" id="CHEBI:30616"/>
        <dbReference type="ChEBI" id="CHEBI:43474"/>
        <dbReference type="ChEBI" id="CHEBI:58228"/>
        <dbReference type="ChEBI" id="CHEBI:58359"/>
        <dbReference type="ChEBI" id="CHEBI:456216"/>
        <dbReference type="EC" id="6.3.5.5"/>
    </reaction>
</comment>
<evidence type="ECO:0000256" key="12">
    <source>
        <dbReference type="ARBA" id="ARBA00022842"/>
    </source>
</evidence>
<dbReference type="PROSITE" id="PS50975">
    <property type="entry name" value="ATP_GRASP"/>
    <property type="match status" value="2"/>
</dbReference>
<dbReference type="PANTHER" id="PTHR11405">
    <property type="entry name" value="CARBAMOYLTRANSFERASE FAMILY MEMBER"/>
    <property type="match status" value="1"/>
</dbReference>
<dbReference type="GO" id="GO:0004088">
    <property type="term" value="F:carbamoyl-phosphate synthase (glutamine-hydrolyzing) activity"/>
    <property type="evidence" value="ECO:0007669"/>
    <property type="project" value="UniProtKB-UniRule"/>
</dbReference>
<dbReference type="Gene3D" id="3.40.50.20">
    <property type="match status" value="2"/>
</dbReference>
<dbReference type="FunFam" id="3.40.50.20:FF:000001">
    <property type="entry name" value="Carbamoyl-phosphate synthase large chain"/>
    <property type="match status" value="1"/>
</dbReference>
<dbReference type="UniPathway" id="UPA00068">
    <property type="reaction ID" value="UER00171"/>
</dbReference>
<feature type="binding site" evidence="19">
    <location>
        <position position="791"/>
    </location>
    <ligand>
        <name>ATP</name>
        <dbReference type="ChEBI" id="CHEBI:30616"/>
        <label>2</label>
    </ligand>
</feature>
<dbReference type="InterPro" id="IPR005479">
    <property type="entry name" value="CPAse_ATP-bd"/>
</dbReference>
<gene>
    <name evidence="19 20" type="primary">carB</name>
    <name evidence="20" type="ORF">Enr10x_59610</name>
</gene>
<evidence type="ECO:0000256" key="10">
    <source>
        <dbReference type="ARBA" id="ARBA00022741"/>
    </source>
</evidence>
<comment type="domain">
    <text evidence="19">The large subunit is composed of 2 ATP-grasp domains that are involved in binding the 2 ATP molecules needed for carbamoyl phosphate synthesis. The N-terminal ATP-grasp domain (referred to as the carboxyphosphate synthetic component) catalyzes the ATP-dependent phosphorylation of hydrogencarbonate to carboxyphosphate and the subsequent nucleophilic attack by ammonia to form a carbamate intermediate. The C-terminal ATP-grasp domain (referred to as the carbamoyl phosphate synthetic component) then catalyzes the phosphorylation of carbamate with the second ATP to form the end product carbamoyl phosphate. The reactive and unstable enzyme intermediates are sequentially channeled from one active site to the next through the interior of the protein over a distance of at least 96 A.</text>
</comment>
<feature type="binding site" evidence="19">
    <location>
        <position position="850"/>
    </location>
    <ligand>
        <name>ATP</name>
        <dbReference type="ChEBI" id="CHEBI:30616"/>
        <label>2</label>
    </ligand>
</feature>
<dbReference type="GO" id="GO:0044205">
    <property type="term" value="P:'de novo' UMP biosynthetic process"/>
    <property type="evidence" value="ECO:0007669"/>
    <property type="project" value="UniProtKB-UniRule"/>
</dbReference>
<dbReference type="InterPro" id="IPR011761">
    <property type="entry name" value="ATP-grasp"/>
</dbReference>
<evidence type="ECO:0000256" key="3">
    <source>
        <dbReference type="ARBA" id="ARBA00005077"/>
    </source>
</evidence>
<dbReference type="PROSITE" id="PS51257">
    <property type="entry name" value="PROKAR_LIPOPROTEIN"/>
    <property type="match status" value="1"/>
</dbReference>
<feature type="binding site" evidence="19">
    <location>
        <position position="761"/>
    </location>
    <ligand>
        <name>ATP</name>
        <dbReference type="ChEBI" id="CHEBI:30616"/>
        <label>2</label>
    </ligand>
</feature>
<feature type="binding site" evidence="19">
    <location>
        <position position="852"/>
    </location>
    <ligand>
        <name>Mn(2+)</name>
        <dbReference type="ChEBI" id="CHEBI:29035"/>
        <label>4</label>
    </ligand>
</feature>
<dbReference type="EC" id="6.3.5.5" evidence="19"/>
<dbReference type="Pfam" id="PF02142">
    <property type="entry name" value="MGS"/>
    <property type="match status" value="1"/>
</dbReference>